<dbReference type="PANTHER" id="PTHR41299">
    <property type="entry name" value="THIAMINE PYROPHOSPHOKINASE"/>
    <property type="match status" value="1"/>
</dbReference>
<dbReference type="Gene3D" id="3.40.50.10240">
    <property type="entry name" value="Thiamin pyrophosphokinase, catalytic domain"/>
    <property type="match status" value="1"/>
</dbReference>
<dbReference type="Pfam" id="PF04263">
    <property type="entry name" value="TPK_catalytic"/>
    <property type="match status" value="1"/>
</dbReference>
<dbReference type="Proteomes" id="UP001549143">
    <property type="component" value="Unassembled WGS sequence"/>
</dbReference>
<name>A0ABV2KKZ7_9HYPH</name>
<evidence type="ECO:0000259" key="6">
    <source>
        <dbReference type="SMART" id="SM00983"/>
    </source>
</evidence>
<dbReference type="InterPro" id="IPR036759">
    <property type="entry name" value="TPK_catalytic_sf"/>
</dbReference>
<dbReference type="SUPFAM" id="SSF63999">
    <property type="entry name" value="Thiamin pyrophosphokinase, catalytic domain"/>
    <property type="match status" value="1"/>
</dbReference>
<protein>
    <recommendedName>
        <fullName evidence="5">Thiamine diphosphokinase</fullName>
        <ecNumber evidence="5">2.7.6.2</ecNumber>
    </recommendedName>
</protein>
<dbReference type="EMBL" id="JBEPMN010000005">
    <property type="protein sequence ID" value="MET3661532.1"/>
    <property type="molecule type" value="Genomic_DNA"/>
</dbReference>
<dbReference type="InterPro" id="IPR006282">
    <property type="entry name" value="Thi_PPkinase"/>
</dbReference>
<accession>A0ABV2KKZ7</accession>
<sequence length="220" mass="23237">MSRYTILLGGELVRTPALERQIAGTRIIAADSGIGHAEALDIVPELWVGDFDSAPQMLPERLKAVPKREFPSDKDRTDGELAVDIALEQGASALVLAGAFGGARADHSFLHMTLALRLAEMGIDVILTSGAQEGRPLPHAPVEFDYAEGTLFSVLGFSELAGLTVTGAKWPLDAVTVPFGSSLTMSNEVLKSNATGGRLRIDLARGRALLVAHPLTGKDG</sequence>
<dbReference type="Pfam" id="PF04265">
    <property type="entry name" value="TPK_B1_binding"/>
    <property type="match status" value="1"/>
</dbReference>
<comment type="caution">
    <text evidence="7">The sequence shown here is derived from an EMBL/GenBank/DDBJ whole genome shotgun (WGS) entry which is preliminary data.</text>
</comment>
<evidence type="ECO:0000256" key="1">
    <source>
        <dbReference type="ARBA" id="ARBA00022679"/>
    </source>
</evidence>
<dbReference type="NCBIfam" id="TIGR01378">
    <property type="entry name" value="thi_PPkinase"/>
    <property type="match status" value="1"/>
</dbReference>
<organism evidence="7 8">
    <name type="scientific">Aquamicrobium ahrensii</name>
    <dbReference type="NCBI Taxonomy" id="469551"/>
    <lineage>
        <taxon>Bacteria</taxon>
        <taxon>Pseudomonadati</taxon>
        <taxon>Pseudomonadota</taxon>
        <taxon>Alphaproteobacteria</taxon>
        <taxon>Hyphomicrobiales</taxon>
        <taxon>Phyllobacteriaceae</taxon>
        <taxon>Aquamicrobium</taxon>
    </lineage>
</organism>
<keyword evidence="3" id="KW-0418">Kinase</keyword>
<keyword evidence="8" id="KW-1185">Reference proteome</keyword>
<proteinExistence type="predicted"/>
<dbReference type="PANTHER" id="PTHR41299:SF1">
    <property type="entry name" value="THIAMINE PYROPHOSPHOKINASE"/>
    <property type="match status" value="1"/>
</dbReference>
<dbReference type="EC" id="2.7.6.2" evidence="5"/>
<dbReference type="CDD" id="cd07995">
    <property type="entry name" value="TPK"/>
    <property type="match status" value="1"/>
</dbReference>
<dbReference type="InterPro" id="IPR007373">
    <property type="entry name" value="Thiamin_PyroPKinase_B1-bd"/>
</dbReference>
<keyword evidence="2" id="KW-0547">Nucleotide-binding</keyword>
<evidence type="ECO:0000256" key="5">
    <source>
        <dbReference type="NCBIfam" id="TIGR01378"/>
    </source>
</evidence>
<evidence type="ECO:0000256" key="4">
    <source>
        <dbReference type="ARBA" id="ARBA00022840"/>
    </source>
</evidence>
<evidence type="ECO:0000256" key="2">
    <source>
        <dbReference type="ARBA" id="ARBA00022741"/>
    </source>
</evidence>
<keyword evidence="1 7" id="KW-0808">Transferase</keyword>
<dbReference type="SMART" id="SM00983">
    <property type="entry name" value="TPK_B1_binding"/>
    <property type="match status" value="1"/>
</dbReference>
<dbReference type="RefSeq" id="WP_354151410.1">
    <property type="nucleotide sequence ID" value="NZ_JBEPMN010000005.1"/>
</dbReference>
<keyword evidence="4" id="KW-0067">ATP-binding</keyword>
<dbReference type="InterPro" id="IPR053149">
    <property type="entry name" value="TPK"/>
</dbReference>
<feature type="domain" description="Thiamin pyrophosphokinase thiamin-binding" evidence="6">
    <location>
        <begin position="139"/>
        <end position="209"/>
    </location>
</feature>
<evidence type="ECO:0000313" key="7">
    <source>
        <dbReference type="EMBL" id="MET3661532.1"/>
    </source>
</evidence>
<dbReference type="InterPro" id="IPR007371">
    <property type="entry name" value="TPK_catalytic"/>
</dbReference>
<reference evidence="7 8" key="1">
    <citation type="submission" date="2024-06" db="EMBL/GenBank/DDBJ databases">
        <title>Genomic Encyclopedia of Type Strains, Phase IV (KMG-IV): sequencing the most valuable type-strain genomes for metagenomic binning, comparative biology and taxonomic classification.</title>
        <authorList>
            <person name="Goeker M."/>
        </authorList>
    </citation>
    <scope>NUCLEOTIDE SEQUENCE [LARGE SCALE GENOMIC DNA]</scope>
    <source>
        <strain evidence="7 8">DSM 19730</strain>
    </source>
</reference>
<evidence type="ECO:0000313" key="8">
    <source>
        <dbReference type="Proteomes" id="UP001549143"/>
    </source>
</evidence>
<dbReference type="GO" id="GO:0004788">
    <property type="term" value="F:thiamine diphosphokinase activity"/>
    <property type="evidence" value="ECO:0007669"/>
    <property type="project" value="UniProtKB-EC"/>
</dbReference>
<gene>
    <name evidence="7" type="ORF">ABID44_001858</name>
</gene>
<evidence type="ECO:0000256" key="3">
    <source>
        <dbReference type="ARBA" id="ARBA00022777"/>
    </source>
</evidence>